<gene>
    <name evidence="1" type="ORF">F383_28950</name>
</gene>
<dbReference type="Proteomes" id="UP000032142">
    <property type="component" value="Unassembled WGS sequence"/>
</dbReference>
<sequence>MVLHVSHKSMPTSQTWPYTKSHIGILCHDGVFERRKPIDSISYIFLPCLY</sequence>
<evidence type="ECO:0000313" key="1">
    <source>
        <dbReference type="EMBL" id="KHG04327.1"/>
    </source>
</evidence>
<dbReference type="AlphaFoldDB" id="A0A0B0MVG9"/>
<accession>A0A0B0MVG9</accession>
<reference evidence="2" key="1">
    <citation type="submission" date="2014-09" db="EMBL/GenBank/DDBJ databases">
        <authorList>
            <person name="Mudge J."/>
            <person name="Ramaraj T."/>
            <person name="Lindquist I.E."/>
            <person name="Bharti A.K."/>
            <person name="Sundararajan A."/>
            <person name="Cameron C.T."/>
            <person name="Woodward J.E."/>
            <person name="May G.D."/>
            <person name="Brubaker C."/>
            <person name="Broadhvest J."/>
            <person name="Wilkins T.A."/>
        </authorList>
    </citation>
    <scope>NUCLEOTIDE SEQUENCE</scope>
    <source>
        <strain evidence="2">cv. AKA8401</strain>
    </source>
</reference>
<evidence type="ECO:0000313" key="2">
    <source>
        <dbReference type="Proteomes" id="UP000032142"/>
    </source>
</evidence>
<keyword evidence="2" id="KW-1185">Reference proteome</keyword>
<dbReference type="EMBL" id="JRRC01409411">
    <property type="protein sequence ID" value="KHG04327.1"/>
    <property type="molecule type" value="Genomic_DNA"/>
</dbReference>
<protein>
    <submittedName>
        <fullName evidence="1">Uncharacterized protein</fullName>
    </submittedName>
</protein>
<organism evidence="1 2">
    <name type="scientific">Gossypium arboreum</name>
    <name type="common">Tree cotton</name>
    <name type="synonym">Gossypium nanking</name>
    <dbReference type="NCBI Taxonomy" id="29729"/>
    <lineage>
        <taxon>Eukaryota</taxon>
        <taxon>Viridiplantae</taxon>
        <taxon>Streptophyta</taxon>
        <taxon>Embryophyta</taxon>
        <taxon>Tracheophyta</taxon>
        <taxon>Spermatophyta</taxon>
        <taxon>Magnoliopsida</taxon>
        <taxon>eudicotyledons</taxon>
        <taxon>Gunneridae</taxon>
        <taxon>Pentapetalae</taxon>
        <taxon>rosids</taxon>
        <taxon>malvids</taxon>
        <taxon>Malvales</taxon>
        <taxon>Malvaceae</taxon>
        <taxon>Malvoideae</taxon>
        <taxon>Gossypium</taxon>
    </lineage>
</organism>
<name>A0A0B0MVG9_GOSAR</name>
<proteinExistence type="predicted"/>
<comment type="caution">
    <text evidence="1">The sequence shown here is derived from an EMBL/GenBank/DDBJ whole genome shotgun (WGS) entry which is preliminary data.</text>
</comment>